<sequence length="237" mass="26383">MAACEDDMTATIIVAATQSMGMSYKEHLPWPRLERENGYFEATTRRRTVPETMNAVIMGYNTWDHVPTKRYPGRINVVVARNPGTITSRLRGDARKEPLHAASSIEHAMKVLLATYPCATPSSSDSSLDHDKPPPALGRVFIIGGAGLCREALRLPWVDRLLLTRIGADFEADTYFPFYIDGRGNPEWERRKGGEFRNWAGPDTPVGMQTERGIEWEAYMFTRGKAAQSCCNGGGTI</sequence>
<dbReference type="GO" id="GO:0006730">
    <property type="term" value="P:one-carbon metabolic process"/>
    <property type="evidence" value="ECO:0007669"/>
    <property type="project" value="UniProtKB-KW"/>
</dbReference>
<feature type="domain" description="DHFR" evidence="7">
    <location>
        <begin position="9"/>
        <end position="223"/>
    </location>
</feature>
<dbReference type="EC" id="1.5.1.3" evidence="2"/>
<gene>
    <name evidence="8" type="primary">DFR1_2</name>
    <name evidence="8" type="ORF">ED733_008975</name>
</gene>
<dbReference type="CDD" id="cd00209">
    <property type="entry name" value="DHFR"/>
    <property type="match status" value="1"/>
</dbReference>
<keyword evidence="4" id="KW-0554">One-carbon metabolism</keyword>
<dbReference type="GO" id="GO:0005739">
    <property type="term" value="C:mitochondrion"/>
    <property type="evidence" value="ECO:0007669"/>
    <property type="project" value="TreeGrafter"/>
</dbReference>
<proteinExistence type="predicted"/>
<comment type="pathway">
    <text evidence="1">Cofactor biosynthesis; tetrahydrofolate biosynthesis; 5,6,7,8-tetrahydrofolate from 7,8-dihydrofolate: step 1/1.</text>
</comment>
<accession>A0A5C6GQA2</accession>
<dbReference type="InterPro" id="IPR024072">
    <property type="entry name" value="DHFR-like_dom_sf"/>
</dbReference>
<dbReference type="EMBL" id="SBHS01000001">
    <property type="protein sequence ID" value="TWU79216.1"/>
    <property type="molecule type" value="Genomic_DNA"/>
</dbReference>
<evidence type="ECO:0000256" key="3">
    <source>
        <dbReference type="ARBA" id="ARBA00018886"/>
    </source>
</evidence>
<dbReference type="GO" id="GO:0004146">
    <property type="term" value="F:dihydrofolate reductase activity"/>
    <property type="evidence" value="ECO:0007669"/>
    <property type="project" value="UniProtKB-EC"/>
</dbReference>
<organism evidence="8 9">
    <name type="scientific">Metarhizium rileyi (strain RCEF 4871)</name>
    <name type="common">Nomuraea rileyi</name>
    <dbReference type="NCBI Taxonomy" id="1649241"/>
    <lineage>
        <taxon>Eukaryota</taxon>
        <taxon>Fungi</taxon>
        <taxon>Dikarya</taxon>
        <taxon>Ascomycota</taxon>
        <taxon>Pezizomycotina</taxon>
        <taxon>Sordariomycetes</taxon>
        <taxon>Hypocreomycetidae</taxon>
        <taxon>Hypocreales</taxon>
        <taxon>Clavicipitaceae</taxon>
        <taxon>Metarhizium</taxon>
    </lineage>
</organism>
<dbReference type="Pfam" id="PF00186">
    <property type="entry name" value="DHFR_1"/>
    <property type="match status" value="1"/>
</dbReference>
<dbReference type="InterPro" id="IPR012259">
    <property type="entry name" value="DHFR"/>
</dbReference>
<dbReference type="PROSITE" id="PS51330">
    <property type="entry name" value="DHFR_2"/>
    <property type="match status" value="1"/>
</dbReference>
<dbReference type="Proteomes" id="UP000317257">
    <property type="component" value="Unassembled WGS sequence"/>
</dbReference>
<keyword evidence="6" id="KW-0560">Oxidoreductase</keyword>
<dbReference type="GO" id="GO:0046655">
    <property type="term" value="P:folic acid metabolic process"/>
    <property type="evidence" value="ECO:0007669"/>
    <property type="project" value="TreeGrafter"/>
</dbReference>
<dbReference type="GO" id="GO:0046452">
    <property type="term" value="P:dihydrofolate metabolic process"/>
    <property type="evidence" value="ECO:0007669"/>
    <property type="project" value="TreeGrafter"/>
</dbReference>
<dbReference type="GO" id="GO:0046654">
    <property type="term" value="P:tetrahydrofolate biosynthetic process"/>
    <property type="evidence" value="ECO:0007669"/>
    <property type="project" value="InterPro"/>
</dbReference>
<evidence type="ECO:0000256" key="2">
    <source>
        <dbReference type="ARBA" id="ARBA00012856"/>
    </source>
</evidence>
<dbReference type="PANTHER" id="PTHR48069">
    <property type="entry name" value="DIHYDROFOLATE REDUCTASE"/>
    <property type="match status" value="1"/>
</dbReference>
<evidence type="ECO:0000259" key="7">
    <source>
        <dbReference type="PROSITE" id="PS51330"/>
    </source>
</evidence>
<evidence type="ECO:0000313" key="9">
    <source>
        <dbReference type="Proteomes" id="UP000317257"/>
    </source>
</evidence>
<keyword evidence="5" id="KW-0521">NADP</keyword>
<evidence type="ECO:0000256" key="6">
    <source>
        <dbReference type="ARBA" id="ARBA00023002"/>
    </source>
</evidence>
<evidence type="ECO:0000256" key="1">
    <source>
        <dbReference type="ARBA" id="ARBA00004903"/>
    </source>
</evidence>
<evidence type="ECO:0000256" key="4">
    <source>
        <dbReference type="ARBA" id="ARBA00022563"/>
    </source>
</evidence>
<dbReference type="AlphaFoldDB" id="A0A5C6GQA2"/>
<name>A0A5C6GQA2_METRR</name>
<dbReference type="InterPro" id="IPR001796">
    <property type="entry name" value="DHFR_dom"/>
</dbReference>
<dbReference type="PANTHER" id="PTHR48069:SF3">
    <property type="entry name" value="DIHYDROFOLATE REDUCTASE"/>
    <property type="match status" value="1"/>
</dbReference>
<reference evidence="9" key="1">
    <citation type="submission" date="2018-12" db="EMBL/GenBank/DDBJ databases">
        <title>The complete genome of Metarhizium rileyi, a key fungal pathogen of Lepidoptera.</title>
        <authorList>
            <person name="Binneck E."/>
            <person name="Lastra C.C.L."/>
            <person name="Sosa-Gomez D.R."/>
        </authorList>
    </citation>
    <scope>NUCLEOTIDE SEQUENCE [LARGE SCALE GENOMIC DNA]</scope>
    <source>
        <strain evidence="9">Cep018-CH2</strain>
    </source>
</reference>
<evidence type="ECO:0000313" key="8">
    <source>
        <dbReference type="EMBL" id="TWU79216.1"/>
    </source>
</evidence>
<comment type="caution">
    <text evidence="8">The sequence shown here is derived from an EMBL/GenBank/DDBJ whole genome shotgun (WGS) entry which is preliminary data.</text>
</comment>
<protein>
    <recommendedName>
        <fullName evidence="3">Dihydrofolate reductase</fullName>
        <ecNumber evidence="2">1.5.1.3</ecNumber>
    </recommendedName>
</protein>
<evidence type="ECO:0000256" key="5">
    <source>
        <dbReference type="ARBA" id="ARBA00022857"/>
    </source>
</evidence>
<dbReference type="Gene3D" id="3.40.430.10">
    <property type="entry name" value="Dihydrofolate Reductase, subunit A"/>
    <property type="match status" value="1"/>
</dbReference>
<dbReference type="GO" id="GO:0050661">
    <property type="term" value="F:NADP binding"/>
    <property type="evidence" value="ECO:0007669"/>
    <property type="project" value="InterPro"/>
</dbReference>
<dbReference type="SUPFAM" id="SSF53597">
    <property type="entry name" value="Dihydrofolate reductase-like"/>
    <property type="match status" value="1"/>
</dbReference>